<reference evidence="4 5" key="1">
    <citation type="submission" date="2021-08" db="EMBL/GenBank/DDBJ databases">
        <title>Draft genome sequence of Spirulina subsalsa with high tolerance to salinity and hype-accumulation of phycocyanin.</title>
        <authorList>
            <person name="Pei H."/>
            <person name="Jiang L."/>
        </authorList>
    </citation>
    <scope>NUCLEOTIDE SEQUENCE [LARGE SCALE GENOMIC DNA]</scope>
    <source>
        <strain evidence="4 5">FACHB-351</strain>
    </source>
</reference>
<keyword evidence="1" id="KW-0732">Signal</keyword>
<proteinExistence type="predicted"/>
<protein>
    <submittedName>
        <fullName evidence="4">Polysaccharide export protein</fullName>
    </submittedName>
</protein>
<dbReference type="Gene3D" id="3.30.1950.10">
    <property type="entry name" value="wza like domain"/>
    <property type="match status" value="1"/>
</dbReference>
<dbReference type="PANTHER" id="PTHR33619">
    <property type="entry name" value="POLYSACCHARIDE EXPORT PROTEIN GFCE-RELATED"/>
    <property type="match status" value="1"/>
</dbReference>
<feature type="domain" description="Polysaccharide export protein N-terminal" evidence="2">
    <location>
        <begin position="102"/>
        <end position="173"/>
    </location>
</feature>
<feature type="domain" description="Soluble ligand binding" evidence="3">
    <location>
        <begin position="183"/>
        <end position="234"/>
    </location>
</feature>
<dbReference type="InterPro" id="IPR019554">
    <property type="entry name" value="Soluble_ligand-bd"/>
</dbReference>
<evidence type="ECO:0000313" key="5">
    <source>
        <dbReference type="Proteomes" id="UP001526426"/>
    </source>
</evidence>
<dbReference type="InterPro" id="IPR003715">
    <property type="entry name" value="Poly_export_N"/>
</dbReference>
<dbReference type="Gene3D" id="3.10.560.10">
    <property type="entry name" value="Outer membrane lipoprotein wza domain like"/>
    <property type="match status" value="2"/>
</dbReference>
<comment type="caution">
    <text evidence="4">The sequence shown here is derived from an EMBL/GenBank/DDBJ whole genome shotgun (WGS) entry which is preliminary data.</text>
</comment>
<gene>
    <name evidence="4" type="ORF">K4A83_08445</name>
</gene>
<keyword evidence="5" id="KW-1185">Reference proteome</keyword>
<dbReference type="PANTHER" id="PTHR33619:SF3">
    <property type="entry name" value="POLYSACCHARIDE EXPORT PROTEIN GFCE-RELATED"/>
    <property type="match status" value="1"/>
</dbReference>
<dbReference type="Proteomes" id="UP001526426">
    <property type="component" value="Unassembled WGS sequence"/>
</dbReference>
<evidence type="ECO:0000259" key="2">
    <source>
        <dbReference type="Pfam" id="PF02563"/>
    </source>
</evidence>
<organism evidence="4 5">
    <name type="scientific">Spirulina subsalsa FACHB-351</name>
    <dbReference type="NCBI Taxonomy" id="234711"/>
    <lineage>
        <taxon>Bacteria</taxon>
        <taxon>Bacillati</taxon>
        <taxon>Cyanobacteriota</taxon>
        <taxon>Cyanophyceae</taxon>
        <taxon>Spirulinales</taxon>
        <taxon>Spirulinaceae</taxon>
        <taxon>Spirulina</taxon>
    </lineage>
</organism>
<name>A0ABT3L495_9CYAN</name>
<dbReference type="RefSeq" id="WP_265264052.1">
    <property type="nucleotide sequence ID" value="NZ_JAIHOM010000033.1"/>
</dbReference>
<dbReference type="InterPro" id="IPR049712">
    <property type="entry name" value="Poly_export"/>
</dbReference>
<accession>A0ABT3L495</accession>
<dbReference type="Pfam" id="PF02563">
    <property type="entry name" value="Poly_export"/>
    <property type="match status" value="1"/>
</dbReference>
<evidence type="ECO:0000259" key="3">
    <source>
        <dbReference type="Pfam" id="PF10531"/>
    </source>
</evidence>
<sequence>MSDSALNIRLSRVWVTAFAGSSLGIVLGTVSPVIAQDQTIDPNLRGPIPIFHSPAGTMGFPVIPPPIPTESDAPPPTFPEGERIPPGYTPPVRDESPLNQFNRYRLAVGDGIAVSVPNFPEFQAAGTINLEGNLSIPILGPISLVGLTIEEAQAKISYELGERFLQRPPDVLVLLNAPRAPDVTVVGEVFEPGFYQLPPGSDPIDAVQFAQGSTQDADLRSVIVRRTLVDGTVIEQSVNLFDPLSQGIKPPTLILQHGDSVIVNRIPVGEEQFYDQNLVARSNVSQVAIAVRIVSHPNSIATTINLPNGSTFLDAVTQMGSFNQSQLNRIALIRFDPELGRPVVQHLSGRAALQGDLSENPPLRHNDILVVNRNLIGRLSYGLNTFTQPFRDILGFLLFFNQLVNSASDLFQPGGGGQ</sequence>
<dbReference type="EMBL" id="JAIHOM010000033">
    <property type="protein sequence ID" value="MCW6036300.1"/>
    <property type="molecule type" value="Genomic_DNA"/>
</dbReference>
<evidence type="ECO:0000256" key="1">
    <source>
        <dbReference type="ARBA" id="ARBA00022729"/>
    </source>
</evidence>
<evidence type="ECO:0000313" key="4">
    <source>
        <dbReference type="EMBL" id="MCW6036300.1"/>
    </source>
</evidence>
<dbReference type="Pfam" id="PF10531">
    <property type="entry name" value="SLBB"/>
    <property type="match status" value="1"/>
</dbReference>